<sequence>MINAHLSKWFRLIVVLAATATAMISIFYIASYTYPFIIAIIIAMVLNPFVNGLEKKLNMPRALAVIFTMLCFLLLMSGIIVVLIVELINGTAYLADMIPGYYKELIRFFEDFIAYYITPLYEKVLTVVDMLEPSQQTMVYDQLKKIGEEAAITGAFILQRLFQLVTMTLASLPSYLSIWLFSLLGTFFISKDWYKLKKAMFTYLPETITQFAEAVYTGLKNAFFGFLKAQLTLICITFLIVLSGLMILKVNHALTIAVITASVDLLPYLGTGIIFIPWICYLFFSGNYAMTISLAILYAVVIVQRQITEPKLLATTIGIHPLATLVALFAGFQIWGLWGLAAGPVILVLIVTLVKSGVILQLSNYIKG</sequence>
<evidence type="ECO:0000256" key="1">
    <source>
        <dbReference type="ARBA" id="ARBA00004141"/>
    </source>
</evidence>
<dbReference type="STRING" id="407036.SAMN05216243_3130"/>
<feature type="transmembrane region" description="Helical" evidence="6">
    <location>
        <begin position="172"/>
        <end position="190"/>
    </location>
</feature>
<dbReference type="PANTHER" id="PTHR21716">
    <property type="entry name" value="TRANSMEMBRANE PROTEIN"/>
    <property type="match status" value="1"/>
</dbReference>
<dbReference type="RefSeq" id="WP_093216142.1">
    <property type="nucleotide sequence ID" value="NZ_FNFL01000006.1"/>
</dbReference>
<dbReference type="OrthoDB" id="9774361at2"/>
<comment type="subcellular location">
    <subcellularLocation>
        <location evidence="1">Membrane</location>
        <topology evidence="1">Multi-pass membrane protein</topology>
    </subcellularLocation>
</comment>
<dbReference type="AlphaFoldDB" id="A0A1G9BV73"/>
<feature type="transmembrane region" description="Helical" evidence="6">
    <location>
        <begin position="268"/>
        <end position="300"/>
    </location>
</feature>
<feature type="transmembrane region" description="Helical" evidence="6">
    <location>
        <begin position="229"/>
        <end position="248"/>
    </location>
</feature>
<dbReference type="Proteomes" id="UP000198694">
    <property type="component" value="Unassembled WGS sequence"/>
</dbReference>
<dbReference type="GO" id="GO:0055085">
    <property type="term" value="P:transmembrane transport"/>
    <property type="evidence" value="ECO:0007669"/>
    <property type="project" value="TreeGrafter"/>
</dbReference>
<evidence type="ECO:0000313" key="7">
    <source>
        <dbReference type="EMBL" id="SDK42875.1"/>
    </source>
</evidence>
<organism evidence="7 8">
    <name type="scientific">Sediminibacillus albus</name>
    <dbReference type="NCBI Taxonomy" id="407036"/>
    <lineage>
        <taxon>Bacteria</taxon>
        <taxon>Bacillati</taxon>
        <taxon>Bacillota</taxon>
        <taxon>Bacilli</taxon>
        <taxon>Bacillales</taxon>
        <taxon>Bacillaceae</taxon>
        <taxon>Sediminibacillus</taxon>
    </lineage>
</organism>
<keyword evidence="5 6" id="KW-0472">Membrane</keyword>
<feature type="transmembrane region" description="Helical" evidence="6">
    <location>
        <begin position="341"/>
        <end position="362"/>
    </location>
</feature>
<evidence type="ECO:0000256" key="2">
    <source>
        <dbReference type="ARBA" id="ARBA00009773"/>
    </source>
</evidence>
<name>A0A1G9BV73_9BACI</name>
<dbReference type="InterPro" id="IPR014227">
    <property type="entry name" value="YtvI-like"/>
</dbReference>
<feature type="transmembrane region" description="Helical" evidence="6">
    <location>
        <begin position="312"/>
        <end position="335"/>
    </location>
</feature>
<evidence type="ECO:0000256" key="5">
    <source>
        <dbReference type="ARBA" id="ARBA00023136"/>
    </source>
</evidence>
<dbReference type="Pfam" id="PF01594">
    <property type="entry name" value="AI-2E_transport"/>
    <property type="match status" value="1"/>
</dbReference>
<comment type="similarity">
    <text evidence="2">Belongs to the autoinducer-2 exporter (AI-2E) (TC 2.A.86) family.</text>
</comment>
<gene>
    <name evidence="7" type="ORF">SAMN05216243_3130</name>
</gene>
<keyword evidence="8" id="KW-1185">Reference proteome</keyword>
<keyword evidence="4 6" id="KW-1133">Transmembrane helix</keyword>
<dbReference type="GO" id="GO:0016020">
    <property type="term" value="C:membrane"/>
    <property type="evidence" value="ECO:0007669"/>
    <property type="project" value="UniProtKB-SubCell"/>
</dbReference>
<evidence type="ECO:0000256" key="3">
    <source>
        <dbReference type="ARBA" id="ARBA00022692"/>
    </source>
</evidence>
<dbReference type="InterPro" id="IPR002549">
    <property type="entry name" value="AI-2E-like"/>
</dbReference>
<evidence type="ECO:0000256" key="4">
    <source>
        <dbReference type="ARBA" id="ARBA00022989"/>
    </source>
</evidence>
<feature type="transmembrane region" description="Helical" evidence="6">
    <location>
        <begin position="12"/>
        <end position="30"/>
    </location>
</feature>
<dbReference type="PANTHER" id="PTHR21716:SF68">
    <property type="entry name" value="TRANSPORT PROTEIN YTVI-RELATED"/>
    <property type="match status" value="1"/>
</dbReference>
<evidence type="ECO:0000256" key="6">
    <source>
        <dbReference type="SAM" id="Phobius"/>
    </source>
</evidence>
<dbReference type="NCBIfam" id="TIGR02872">
    <property type="entry name" value="spore_ytvI"/>
    <property type="match status" value="1"/>
</dbReference>
<accession>A0A1G9BV73</accession>
<reference evidence="7" key="1">
    <citation type="submission" date="2016-10" db="EMBL/GenBank/DDBJ databases">
        <authorList>
            <person name="de Groot N.N."/>
        </authorList>
    </citation>
    <scope>NUCLEOTIDE SEQUENCE [LARGE SCALE GENOMIC DNA]</scope>
    <source>
        <strain evidence="7">CGMCC 1.6502</strain>
    </source>
</reference>
<proteinExistence type="inferred from homology"/>
<evidence type="ECO:0000313" key="8">
    <source>
        <dbReference type="Proteomes" id="UP000198694"/>
    </source>
</evidence>
<keyword evidence="3 6" id="KW-0812">Transmembrane</keyword>
<protein>
    <submittedName>
        <fullName evidence="7">Sporulation integral membrane protein YtvI</fullName>
    </submittedName>
</protein>
<feature type="transmembrane region" description="Helical" evidence="6">
    <location>
        <begin position="65"/>
        <end position="88"/>
    </location>
</feature>
<dbReference type="EMBL" id="FNFL01000006">
    <property type="protein sequence ID" value="SDK42875.1"/>
    <property type="molecule type" value="Genomic_DNA"/>
</dbReference>